<dbReference type="Pfam" id="PF14479">
    <property type="entry name" value="HeLo"/>
    <property type="match status" value="1"/>
</dbReference>
<organism evidence="3 4">
    <name type="scientific">Apiospora arundinis</name>
    <dbReference type="NCBI Taxonomy" id="335852"/>
    <lineage>
        <taxon>Eukaryota</taxon>
        <taxon>Fungi</taxon>
        <taxon>Dikarya</taxon>
        <taxon>Ascomycota</taxon>
        <taxon>Pezizomycotina</taxon>
        <taxon>Sordariomycetes</taxon>
        <taxon>Xylariomycetidae</taxon>
        <taxon>Amphisphaeriales</taxon>
        <taxon>Apiosporaceae</taxon>
        <taxon>Apiospora</taxon>
    </lineage>
</organism>
<dbReference type="InterPro" id="IPR029498">
    <property type="entry name" value="HeLo_dom"/>
</dbReference>
<evidence type="ECO:0000259" key="2">
    <source>
        <dbReference type="Pfam" id="PF14479"/>
    </source>
</evidence>
<feature type="region of interest" description="Disordered" evidence="1">
    <location>
        <begin position="205"/>
        <end position="289"/>
    </location>
</feature>
<reference evidence="3 4" key="1">
    <citation type="journal article" date="2024" name="IMA Fungus">
        <title>Apiospora arundinis, a panoply of carbohydrate-active enzymes and secondary metabolites.</title>
        <authorList>
            <person name="Sorensen T."/>
            <person name="Petersen C."/>
            <person name="Muurmann A.T."/>
            <person name="Christiansen J.V."/>
            <person name="Brundto M.L."/>
            <person name="Overgaard C.K."/>
            <person name="Boysen A.T."/>
            <person name="Wollenberg R.D."/>
            <person name="Larsen T.O."/>
            <person name="Sorensen J.L."/>
            <person name="Nielsen K.L."/>
            <person name="Sondergaard T.E."/>
        </authorList>
    </citation>
    <scope>NUCLEOTIDE SEQUENCE [LARGE SCALE GENOMIC DNA]</scope>
    <source>
        <strain evidence="3 4">AAU 773</strain>
    </source>
</reference>
<dbReference type="EMBL" id="JAPCWZ010000002">
    <property type="protein sequence ID" value="KAK8877540.1"/>
    <property type="molecule type" value="Genomic_DNA"/>
</dbReference>
<dbReference type="Gene3D" id="1.20.120.1020">
    <property type="entry name" value="Prion-inhibition and propagation, HeLo domain"/>
    <property type="match status" value="1"/>
</dbReference>
<evidence type="ECO:0000313" key="4">
    <source>
        <dbReference type="Proteomes" id="UP001390339"/>
    </source>
</evidence>
<evidence type="ECO:0000313" key="3">
    <source>
        <dbReference type="EMBL" id="KAK8877540.1"/>
    </source>
</evidence>
<dbReference type="Proteomes" id="UP001390339">
    <property type="component" value="Unassembled WGS sequence"/>
</dbReference>
<gene>
    <name evidence="3" type="ORF">PGQ11_002486</name>
</gene>
<proteinExistence type="predicted"/>
<accession>A0ABR2JK26</accession>
<evidence type="ECO:0000256" key="1">
    <source>
        <dbReference type="SAM" id="MobiDB-lite"/>
    </source>
</evidence>
<dbReference type="InterPro" id="IPR038305">
    <property type="entry name" value="HeLo_sf"/>
</dbReference>
<comment type="caution">
    <text evidence="3">The sequence shown here is derived from an EMBL/GenBank/DDBJ whole genome shotgun (WGS) entry which is preliminary data.</text>
</comment>
<name>A0ABR2JK26_9PEZI</name>
<keyword evidence="3" id="KW-0034">Amyloid</keyword>
<feature type="domain" description="Prion-inhibition and propagation HeLo" evidence="2">
    <location>
        <begin position="14"/>
        <end position="206"/>
    </location>
</feature>
<keyword evidence="3" id="KW-0640">Prion</keyword>
<feature type="compositionally biased region" description="Basic and acidic residues" evidence="1">
    <location>
        <begin position="219"/>
        <end position="240"/>
    </location>
</feature>
<protein>
    <submittedName>
        <fullName evidence="3">Prion-inhibition and propagation-domain-containing protein</fullName>
    </submittedName>
</protein>
<keyword evidence="4" id="KW-1185">Reference proteome</keyword>
<sequence>MPPNILVGMAEAAGLAIGIVALVSLFQTCIETCEYIESGRDLMSDVSLAVTKVSLLKARLYQWGSSISLENESTGSENFSDMLCGRWPDDHESIRGGLSQISQILEKTLRLSGRYCLAKAVLPAGECSSTTFCRRPLAPNYSGTSETCGRYLSNPNAKFTTKDVTDGSNTFLLRKRISWAVRDKKKLNAWLLDLEFLITSLEELKEGSSGKMPPPAAKPAEKKKPYAAVKERDMEKDRRFARPLANSSSALVRSVKAPPQSALVTTRRPFASPTSSPSPSPTSQPVGAASRNVYTRIVNKRTAAVHGDVDPCGANQGGVGNRYDNTVSVDSTVLYGNAPSGAFEAFMQMGIKMIGEKNKRSNDMDESDEDLMA</sequence>